<reference evidence="2 3" key="1">
    <citation type="journal article" date="2021" name="Elife">
        <title>Chloroplast acquisition without the gene transfer in kleptoplastic sea slugs, Plakobranchus ocellatus.</title>
        <authorList>
            <person name="Maeda T."/>
            <person name="Takahashi S."/>
            <person name="Yoshida T."/>
            <person name="Shimamura S."/>
            <person name="Takaki Y."/>
            <person name="Nagai Y."/>
            <person name="Toyoda A."/>
            <person name="Suzuki Y."/>
            <person name="Arimoto A."/>
            <person name="Ishii H."/>
            <person name="Satoh N."/>
            <person name="Nishiyama T."/>
            <person name="Hasebe M."/>
            <person name="Maruyama T."/>
            <person name="Minagawa J."/>
            <person name="Obokata J."/>
            <person name="Shigenobu S."/>
        </authorList>
    </citation>
    <scope>NUCLEOTIDE SEQUENCE [LARGE SCALE GENOMIC DNA]</scope>
</reference>
<organism evidence="2 3">
    <name type="scientific">Elysia marginata</name>
    <dbReference type="NCBI Taxonomy" id="1093978"/>
    <lineage>
        <taxon>Eukaryota</taxon>
        <taxon>Metazoa</taxon>
        <taxon>Spiralia</taxon>
        <taxon>Lophotrochozoa</taxon>
        <taxon>Mollusca</taxon>
        <taxon>Gastropoda</taxon>
        <taxon>Heterobranchia</taxon>
        <taxon>Euthyneura</taxon>
        <taxon>Panpulmonata</taxon>
        <taxon>Sacoglossa</taxon>
        <taxon>Placobranchoidea</taxon>
        <taxon>Plakobranchidae</taxon>
        <taxon>Elysia</taxon>
    </lineage>
</organism>
<comment type="caution">
    <text evidence="2">The sequence shown here is derived from an EMBL/GenBank/DDBJ whole genome shotgun (WGS) entry which is preliminary data.</text>
</comment>
<dbReference type="EMBL" id="BMAT01009819">
    <property type="protein sequence ID" value="GFS14226.1"/>
    <property type="molecule type" value="Genomic_DNA"/>
</dbReference>
<evidence type="ECO:0000256" key="1">
    <source>
        <dbReference type="SAM" id="MobiDB-lite"/>
    </source>
</evidence>
<evidence type="ECO:0000313" key="3">
    <source>
        <dbReference type="Proteomes" id="UP000762676"/>
    </source>
</evidence>
<proteinExistence type="predicted"/>
<keyword evidence="3" id="KW-1185">Reference proteome</keyword>
<accession>A0AAV4J095</accession>
<sequence length="97" mass="10718">MQSCCGGPSGSPSVSGQGLPALWPSGKDTRSEIGRYFQMLELTSKQLSIVPLSSFFISFSGRREHLFSRFSLTVPSYCIPSCLRAFTEFMLEKRLSA</sequence>
<protein>
    <submittedName>
        <fullName evidence="2">Uncharacterized protein</fullName>
    </submittedName>
</protein>
<feature type="region of interest" description="Disordered" evidence="1">
    <location>
        <begin position="1"/>
        <end position="26"/>
    </location>
</feature>
<evidence type="ECO:0000313" key="2">
    <source>
        <dbReference type="EMBL" id="GFS14226.1"/>
    </source>
</evidence>
<feature type="compositionally biased region" description="Low complexity" evidence="1">
    <location>
        <begin position="1"/>
        <end position="18"/>
    </location>
</feature>
<dbReference type="AlphaFoldDB" id="A0AAV4J095"/>
<dbReference type="Proteomes" id="UP000762676">
    <property type="component" value="Unassembled WGS sequence"/>
</dbReference>
<name>A0AAV4J095_9GAST</name>
<gene>
    <name evidence="2" type="ORF">ElyMa_004902200</name>
</gene>